<dbReference type="Pfam" id="PF01547">
    <property type="entry name" value="SBP_bac_1"/>
    <property type="match status" value="1"/>
</dbReference>
<keyword evidence="2" id="KW-0813">Transport</keyword>
<dbReference type="SUPFAM" id="SSF53850">
    <property type="entry name" value="Periplasmic binding protein-like II"/>
    <property type="match status" value="1"/>
</dbReference>
<accession>A0A3A4A5P1</accession>
<reference evidence="6 7" key="1">
    <citation type="submission" date="2018-09" db="EMBL/GenBank/DDBJ databases">
        <title>YIM 75507 draft genome.</title>
        <authorList>
            <person name="Tang S."/>
            <person name="Feng Y."/>
        </authorList>
    </citation>
    <scope>NUCLEOTIDE SEQUENCE [LARGE SCALE GENOMIC DNA]</scope>
    <source>
        <strain evidence="6 7">YIM 75507</strain>
    </source>
</reference>
<dbReference type="InterPro" id="IPR006059">
    <property type="entry name" value="SBP"/>
</dbReference>
<dbReference type="OrthoDB" id="3495561at2"/>
<name>A0A3A4A5P1_9ACTN</name>
<evidence type="ECO:0000256" key="5">
    <source>
        <dbReference type="SAM" id="SignalP"/>
    </source>
</evidence>
<evidence type="ECO:0000256" key="1">
    <source>
        <dbReference type="ARBA" id="ARBA00008520"/>
    </source>
</evidence>
<dbReference type="CDD" id="cd14750">
    <property type="entry name" value="PBP2_TMBP"/>
    <property type="match status" value="1"/>
</dbReference>
<organism evidence="6 7">
    <name type="scientific">Bailinhaonella thermotolerans</name>
    <dbReference type="NCBI Taxonomy" id="1070861"/>
    <lineage>
        <taxon>Bacteria</taxon>
        <taxon>Bacillati</taxon>
        <taxon>Actinomycetota</taxon>
        <taxon>Actinomycetes</taxon>
        <taxon>Streptosporangiales</taxon>
        <taxon>Streptosporangiaceae</taxon>
        <taxon>Bailinhaonella</taxon>
    </lineage>
</organism>
<dbReference type="PANTHER" id="PTHR43649">
    <property type="entry name" value="ARABINOSE-BINDING PROTEIN-RELATED"/>
    <property type="match status" value="1"/>
</dbReference>
<feature type="chain" id="PRO_5038612236" evidence="5">
    <location>
        <begin position="22"/>
        <end position="436"/>
    </location>
</feature>
<evidence type="ECO:0000313" key="7">
    <source>
        <dbReference type="Proteomes" id="UP000265768"/>
    </source>
</evidence>
<proteinExistence type="inferred from homology"/>
<dbReference type="Gene3D" id="3.40.190.10">
    <property type="entry name" value="Periplasmic binding protein-like II"/>
    <property type="match status" value="2"/>
</dbReference>
<evidence type="ECO:0000256" key="3">
    <source>
        <dbReference type="ARBA" id="ARBA00022729"/>
    </source>
</evidence>
<keyword evidence="3 5" id="KW-0732">Signal</keyword>
<evidence type="ECO:0000256" key="4">
    <source>
        <dbReference type="SAM" id="MobiDB-lite"/>
    </source>
</evidence>
<dbReference type="PANTHER" id="PTHR43649:SF34">
    <property type="entry name" value="ABC TRANSPORTER PERIPLASMIC-BINDING PROTEIN YCJN-RELATED"/>
    <property type="match status" value="1"/>
</dbReference>
<dbReference type="AlphaFoldDB" id="A0A3A4A5P1"/>
<protein>
    <submittedName>
        <fullName evidence="6">ABC transporter substrate-binding protein</fullName>
    </submittedName>
</protein>
<comment type="similarity">
    <text evidence="1">Belongs to the bacterial solute-binding protein 1 family.</text>
</comment>
<feature type="region of interest" description="Disordered" evidence="4">
    <location>
        <begin position="27"/>
        <end position="55"/>
    </location>
</feature>
<evidence type="ECO:0000256" key="2">
    <source>
        <dbReference type="ARBA" id="ARBA00022448"/>
    </source>
</evidence>
<dbReference type="PROSITE" id="PS51257">
    <property type="entry name" value="PROKAR_LIPOPROTEIN"/>
    <property type="match status" value="1"/>
</dbReference>
<keyword evidence="7" id="KW-1185">Reference proteome</keyword>
<evidence type="ECO:0000313" key="6">
    <source>
        <dbReference type="EMBL" id="RJL24186.1"/>
    </source>
</evidence>
<dbReference type="InterPro" id="IPR050490">
    <property type="entry name" value="Bact_solute-bd_prot1"/>
</dbReference>
<dbReference type="Proteomes" id="UP000265768">
    <property type="component" value="Unassembled WGS sequence"/>
</dbReference>
<dbReference type="EMBL" id="QZEY01000016">
    <property type="protein sequence ID" value="RJL24186.1"/>
    <property type="molecule type" value="Genomic_DNA"/>
</dbReference>
<gene>
    <name evidence="6" type="ORF">D5H75_30565</name>
</gene>
<sequence>MRRIPLAGVVAGLALALAACGGGDGGTGGGGTGGQKAAAGELTGRGPITLATGKDRSGNMQKMVDAWNKAHPNEQARIIELPDEPNEQRQQMIQNATTKSDTYTILNLDVVWTAEFAANRWLAELPKDKLGLDAFLPATVTTGEYRGRLFALPTTSDSGLLYYRKDLLEKAGIAEPPKTWDEMWAACDKVAKLPEGKGVDCYLTEVAKGEGLTVSAAEAINSTGGAFVDASGKPNVNTPEAKKGLEFLINAIKDGRMPKAAVTLDGEGGRRHFQSGKLLFHRQWPYQYGLANAEDGSSKVAGKFAVAPIPGPAGPGAANLGGHNYAISAFAKNKASALDFIKFSAAEPQQKANALATSQAPTLTSLYSDAEMVAKYPYLPTLKAAIENAKSRPSAVKYGDVTTAIQNAVYDAITGKTTADQALADLQAKLGELTTP</sequence>
<comment type="caution">
    <text evidence="6">The sequence shown here is derived from an EMBL/GenBank/DDBJ whole genome shotgun (WGS) entry which is preliminary data.</text>
</comment>
<feature type="signal peptide" evidence="5">
    <location>
        <begin position="1"/>
        <end position="21"/>
    </location>
</feature>
<dbReference type="RefSeq" id="WP_119930042.1">
    <property type="nucleotide sequence ID" value="NZ_QZEY01000016.1"/>
</dbReference>